<protein>
    <submittedName>
        <fullName evidence="4">Translation regulator (Cya5), putative (AFU_orthologue AFUA_1G03930)</fullName>
    </submittedName>
</protein>
<evidence type="ECO:0000313" key="5">
    <source>
        <dbReference type="Proteomes" id="UP000000560"/>
    </source>
</evidence>
<gene>
    <name evidence="4" type="ORF">ANIA_10498</name>
</gene>
<accession>C8V5J5</accession>
<dbReference type="NCBIfam" id="TIGR00756">
    <property type="entry name" value="PPR"/>
    <property type="match status" value="1"/>
</dbReference>
<feature type="compositionally biased region" description="Polar residues" evidence="2">
    <location>
        <begin position="1126"/>
        <end position="1143"/>
    </location>
</feature>
<dbReference type="InterPro" id="IPR051114">
    <property type="entry name" value="Mito_RNA_Proc_CCM1"/>
</dbReference>
<dbReference type="eggNOG" id="KOG4197">
    <property type="taxonomic scope" value="Eukaryota"/>
</dbReference>
<evidence type="ECO:0000256" key="1">
    <source>
        <dbReference type="ARBA" id="ARBA00022737"/>
    </source>
</evidence>
<feature type="domain" description="PROP1-like PPR" evidence="3">
    <location>
        <begin position="501"/>
        <end position="657"/>
    </location>
</feature>
<sequence length="1240" mass="141203">MLERTAGCVENAGRRFFRDSNGALRTRKPLCTRLGQYTSSCSENSKWRLSPRRVLRSRGSNTSGDRVSSDYSAPTLGFLYPHQTQEFVATCLLRSARNILSRRKRRSGVLACRTFVSRTGPNTLVVPGQTIDAHNIKDRSGNWARDSLLELLSLEEGILDQADRAWQLYMFAGQPSELNQALFVQYSKSGKEPDHVRAKHLFYEMPEKSRSTEDYLTLLRSHLTVGQLEELGSVCQQAQVNGHGLSCWALALAHCIESSDWALAQGLYETVCPVDGHKLWDCILPLLNTSSVLTSLPNLSAQLQSRANNVVSAEQRKPDFVKYFTGKIFATSNLVENISTNILIRLLRDFHSAGFLTSHIFWNLIRTLQSSERRAMFVRSVVIYRDFDWLMDKMPPSTQILNQFVKQLAHFDITANVDYFLEQFSRYHSKPPAIAYRHALAVFSRAADSSSVNRVYEQYVTHYGERVTSQFWKMRAHLLYAHARKGDVHETLVEFGKLWRKTSRRPPTHCWNILLTAYANAGDLTGCFSRFKMMVENKVKLDSYSFGIILGLCAHRGDIDLVLEALEVAKQQQVQLTTPMLDTVVEAHCRNKNLKQAEHFAEACLTVDATGSRVRMWNILLWNYAFEMDLESIARIRSRMDAAGIPADDMTYAAFLLSLVLLRQTDSARRILRTLSRSGQMHATQFHYALVLYGYVKDRNRDMVHVIFREIQERFGHHEPGTQLLFLRSQLQRDLHLIAQAQAEEAGMDSTEVHFVHAEKLLAEIIEDFDQARLVKTAPIPGVSRLPVAEAFPSSYYEPLMTEYAKKGNLDRVKQLFSEYAKARRQSIEDAQARAPLSLLTSLMLAYLKADQLEKVDECWKLAHRRARSLGKPISERLWKPQELPATTKRPPLLPAYRFELSRPLSLYMRSLAYRKRFKEIDEVVAQVEKDGFCLSTFNWSTYVQMFATTDDPTNTLKAFSVFEEKFMPAFPGWNHLRQSHGFKHSNVTAAIDLMEKQPFPKPRGMLGPKGKRYWSKRHPEFAQPTYVSLVYLASALLRARNNSIEAGTAELSALNNAAPKTITAIAAMPRLREKFQGVLLRDRAERPDRVFPERERFVWTGGVLGVGGRRRLPNMADFNPLNAEPDSSASTENSDPHQTLEPSWSTINYEDQFDLQAESALFSRREQLTTDEPLDDESIPSDMLDRELLDAVLAKQADEAALESESQTPSEEAHERLHEAPDVQQAQSESHPGESRTKV</sequence>
<dbReference type="PANTHER" id="PTHR47934">
    <property type="entry name" value="PENTATRICOPEPTIDE REPEAT-CONTAINING PROTEIN PET309, MITOCHONDRIAL"/>
    <property type="match status" value="1"/>
</dbReference>
<dbReference type="Gene3D" id="1.25.40.10">
    <property type="entry name" value="Tetratricopeptide repeat domain"/>
    <property type="match status" value="2"/>
</dbReference>
<reference evidence="5" key="1">
    <citation type="journal article" date="2005" name="Nature">
        <title>Sequencing of Aspergillus nidulans and comparative analysis with A. fumigatus and A. oryzae.</title>
        <authorList>
            <person name="Galagan J.E."/>
            <person name="Calvo S.E."/>
            <person name="Cuomo C."/>
            <person name="Ma L.J."/>
            <person name="Wortman J.R."/>
            <person name="Batzoglou S."/>
            <person name="Lee S.I."/>
            <person name="Basturkmen M."/>
            <person name="Spevak C.C."/>
            <person name="Clutterbuck J."/>
            <person name="Kapitonov V."/>
            <person name="Jurka J."/>
            <person name="Scazzocchio C."/>
            <person name="Farman M."/>
            <person name="Butler J."/>
            <person name="Purcell S."/>
            <person name="Harris S."/>
            <person name="Braus G.H."/>
            <person name="Draht O."/>
            <person name="Busch S."/>
            <person name="D'Enfert C."/>
            <person name="Bouchier C."/>
            <person name="Goldman G.H."/>
            <person name="Bell-Pedersen D."/>
            <person name="Griffiths-Jones S."/>
            <person name="Doonan J.H."/>
            <person name="Yu J."/>
            <person name="Vienken K."/>
            <person name="Pain A."/>
            <person name="Freitag M."/>
            <person name="Selker E.U."/>
            <person name="Archer D.B."/>
            <person name="Penalva M.A."/>
            <person name="Oakley B.R."/>
            <person name="Momany M."/>
            <person name="Tanaka T."/>
            <person name="Kumagai T."/>
            <person name="Asai K."/>
            <person name="Machida M."/>
            <person name="Nierman W.C."/>
            <person name="Denning D.W."/>
            <person name="Caddick M."/>
            <person name="Hynes M."/>
            <person name="Paoletti M."/>
            <person name="Fischer R."/>
            <person name="Miller B."/>
            <person name="Dyer P."/>
            <person name="Sachs M.S."/>
            <person name="Osmani S.A."/>
            <person name="Birren B.W."/>
        </authorList>
    </citation>
    <scope>NUCLEOTIDE SEQUENCE [LARGE SCALE GENOMIC DNA]</scope>
    <source>
        <strain evidence="5">FGSC A4 / ATCC 38163 / CBS 112.46 / NRRL 194 / M139</strain>
    </source>
</reference>
<dbReference type="OMA" id="QLHTGFW"/>
<dbReference type="GeneID" id="74896438"/>
<feature type="region of interest" description="Disordered" evidence="2">
    <location>
        <begin position="1197"/>
        <end position="1240"/>
    </location>
</feature>
<feature type="compositionally biased region" description="Basic and acidic residues" evidence="2">
    <location>
        <begin position="1212"/>
        <end position="1222"/>
    </location>
</feature>
<dbReference type="InParanoid" id="C8V5J5"/>
<dbReference type="RefSeq" id="XP_050467374.1">
    <property type="nucleotide sequence ID" value="XM_050611338.1"/>
</dbReference>
<dbReference type="PANTHER" id="PTHR47934:SF6">
    <property type="entry name" value="MITOCHONDRIAL GROUP I INTRON SPLICING FACTOR CCM1-RELATED"/>
    <property type="match status" value="1"/>
</dbReference>
<dbReference type="GO" id="GO:0005739">
    <property type="term" value="C:mitochondrion"/>
    <property type="evidence" value="ECO:0000318"/>
    <property type="project" value="GO_Central"/>
</dbReference>
<evidence type="ECO:0000313" key="4">
    <source>
        <dbReference type="EMBL" id="CBF74821.1"/>
    </source>
</evidence>
<dbReference type="GO" id="GO:0003729">
    <property type="term" value="F:mRNA binding"/>
    <property type="evidence" value="ECO:0000318"/>
    <property type="project" value="GO_Central"/>
</dbReference>
<feature type="region of interest" description="Disordered" evidence="2">
    <location>
        <begin position="1116"/>
        <end position="1143"/>
    </location>
</feature>
<dbReference type="KEGG" id="ani:ANIA_10498"/>
<dbReference type="OrthoDB" id="1882346at2759"/>
<dbReference type="AlphaFoldDB" id="C8V5J5"/>
<dbReference type="Pfam" id="PF17177">
    <property type="entry name" value="PPR_long"/>
    <property type="match status" value="1"/>
</dbReference>
<dbReference type="InterPro" id="IPR011990">
    <property type="entry name" value="TPR-like_helical_dom_sf"/>
</dbReference>
<dbReference type="HOGENOM" id="CLU_003430_0_1_1"/>
<dbReference type="STRING" id="227321.C8V5J5"/>
<dbReference type="VEuPathDB" id="FungiDB:AN10498"/>
<dbReference type="InterPro" id="IPR002885">
    <property type="entry name" value="PPR_rpt"/>
</dbReference>
<dbReference type="InterPro" id="IPR033443">
    <property type="entry name" value="PROP1-like_PPR_dom"/>
</dbReference>
<evidence type="ECO:0000256" key="2">
    <source>
        <dbReference type="SAM" id="MobiDB-lite"/>
    </source>
</evidence>
<reference evidence="5" key="2">
    <citation type="journal article" date="2009" name="Fungal Genet. Biol.">
        <title>The 2008 update of the Aspergillus nidulans genome annotation: a community effort.</title>
        <authorList>
            <person name="Wortman J.R."/>
            <person name="Gilsenan J.M."/>
            <person name="Joardar V."/>
            <person name="Deegan J."/>
            <person name="Clutterbuck J."/>
            <person name="Andersen M.R."/>
            <person name="Archer D."/>
            <person name="Bencina M."/>
            <person name="Braus G."/>
            <person name="Coutinho P."/>
            <person name="von Dohren H."/>
            <person name="Doonan J."/>
            <person name="Driessen A.J."/>
            <person name="Durek P."/>
            <person name="Espeso E."/>
            <person name="Fekete E."/>
            <person name="Flipphi M."/>
            <person name="Estrada C.G."/>
            <person name="Geysens S."/>
            <person name="Goldman G."/>
            <person name="de Groot P.W."/>
            <person name="Hansen K."/>
            <person name="Harris S.D."/>
            <person name="Heinekamp T."/>
            <person name="Helmstaedt K."/>
            <person name="Henrissat B."/>
            <person name="Hofmann G."/>
            <person name="Homan T."/>
            <person name="Horio T."/>
            <person name="Horiuchi H."/>
            <person name="James S."/>
            <person name="Jones M."/>
            <person name="Karaffa L."/>
            <person name="Karanyi Z."/>
            <person name="Kato M."/>
            <person name="Keller N."/>
            <person name="Kelly D.E."/>
            <person name="Kiel J.A."/>
            <person name="Kim J.M."/>
            <person name="van der Klei I.J."/>
            <person name="Klis F.M."/>
            <person name="Kovalchuk A."/>
            <person name="Krasevec N."/>
            <person name="Kubicek C.P."/>
            <person name="Liu B."/>
            <person name="Maccabe A."/>
            <person name="Meyer V."/>
            <person name="Mirabito P."/>
            <person name="Miskei M."/>
            <person name="Mos M."/>
            <person name="Mullins J."/>
            <person name="Nelson D.R."/>
            <person name="Nielsen J."/>
            <person name="Oakley B.R."/>
            <person name="Osmani S.A."/>
            <person name="Pakula T."/>
            <person name="Paszewski A."/>
            <person name="Paulsen I."/>
            <person name="Pilsyk S."/>
            <person name="Pocsi I."/>
            <person name="Punt P.J."/>
            <person name="Ram A.F."/>
            <person name="Ren Q."/>
            <person name="Robellet X."/>
            <person name="Robson G."/>
            <person name="Seiboth B."/>
            <person name="van Solingen P."/>
            <person name="Specht T."/>
            <person name="Sun J."/>
            <person name="Taheri-Talesh N."/>
            <person name="Takeshita N."/>
            <person name="Ussery D."/>
            <person name="vanKuyk P.A."/>
            <person name="Visser H."/>
            <person name="van de Vondervoort P.J."/>
            <person name="de Vries R.P."/>
            <person name="Walton J."/>
            <person name="Xiang X."/>
            <person name="Xiong Y."/>
            <person name="Zeng A.P."/>
            <person name="Brandt B.W."/>
            <person name="Cornell M.J."/>
            <person name="van den Hondel C.A."/>
            <person name="Visser J."/>
            <person name="Oliver S.G."/>
            <person name="Turner G."/>
        </authorList>
    </citation>
    <scope>GENOME REANNOTATION</scope>
    <source>
        <strain evidence="5">FGSC A4 / ATCC 38163 / CBS 112.46 / NRRL 194 / M139</strain>
    </source>
</reference>
<evidence type="ECO:0000259" key="3">
    <source>
        <dbReference type="Pfam" id="PF17177"/>
    </source>
</evidence>
<keyword evidence="1" id="KW-0677">Repeat</keyword>
<organism evidence="4 5">
    <name type="scientific">Emericella nidulans (strain FGSC A4 / ATCC 38163 / CBS 112.46 / NRRL 194 / M139)</name>
    <name type="common">Aspergillus nidulans</name>
    <dbReference type="NCBI Taxonomy" id="227321"/>
    <lineage>
        <taxon>Eukaryota</taxon>
        <taxon>Fungi</taxon>
        <taxon>Dikarya</taxon>
        <taxon>Ascomycota</taxon>
        <taxon>Pezizomycotina</taxon>
        <taxon>Eurotiomycetes</taxon>
        <taxon>Eurotiomycetidae</taxon>
        <taxon>Eurotiales</taxon>
        <taxon>Aspergillaceae</taxon>
        <taxon>Aspergillus</taxon>
        <taxon>Aspergillus subgen. Nidulantes</taxon>
    </lineage>
</organism>
<keyword evidence="5" id="KW-1185">Reference proteome</keyword>
<dbReference type="GO" id="GO:0006396">
    <property type="term" value="P:RNA processing"/>
    <property type="evidence" value="ECO:0000318"/>
    <property type="project" value="GO_Central"/>
</dbReference>
<dbReference type="EMBL" id="BN001302">
    <property type="protein sequence ID" value="CBF74821.1"/>
    <property type="molecule type" value="Genomic_DNA"/>
</dbReference>
<proteinExistence type="predicted"/>
<dbReference type="Proteomes" id="UP000000560">
    <property type="component" value="Chromosome II"/>
</dbReference>
<dbReference type="FunFam" id="1.25.40.10:FF:001546">
    <property type="entry name" value="Translation regulator (Cya5), putative"/>
    <property type="match status" value="1"/>
</dbReference>
<dbReference type="GO" id="GO:0007005">
    <property type="term" value="P:mitochondrion organization"/>
    <property type="evidence" value="ECO:0000318"/>
    <property type="project" value="GO_Central"/>
</dbReference>
<name>C8V5J5_EMENI</name>